<proteinExistence type="predicted"/>
<dbReference type="SUPFAM" id="SSF52540">
    <property type="entry name" value="P-loop containing nucleoside triphosphate hydrolases"/>
    <property type="match status" value="1"/>
</dbReference>
<dbReference type="SMART" id="SM00382">
    <property type="entry name" value="AAA"/>
    <property type="match status" value="1"/>
</dbReference>
<feature type="coiled-coil region" evidence="5">
    <location>
        <begin position="130"/>
        <end position="157"/>
    </location>
</feature>
<dbReference type="Pfam" id="PF00158">
    <property type="entry name" value="Sigma54_activat"/>
    <property type="match status" value="1"/>
</dbReference>
<dbReference type="PANTHER" id="PTHR32071">
    <property type="entry name" value="TRANSCRIPTIONAL REGULATORY PROTEIN"/>
    <property type="match status" value="1"/>
</dbReference>
<keyword evidence="5" id="KW-0175">Coiled coil</keyword>
<dbReference type="InterPro" id="IPR058031">
    <property type="entry name" value="AAA_lid_NorR"/>
</dbReference>
<dbReference type="InterPro" id="IPR003593">
    <property type="entry name" value="AAA+_ATPase"/>
</dbReference>
<dbReference type="InterPro" id="IPR035965">
    <property type="entry name" value="PAS-like_dom_sf"/>
</dbReference>
<reference evidence="7 8" key="1">
    <citation type="submission" date="2018-08" db="EMBL/GenBank/DDBJ databases">
        <title>Hydrogenophaga sp. LA-38 isolated from sludge.</title>
        <authorList>
            <person name="Im W.-T."/>
        </authorList>
    </citation>
    <scope>NUCLEOTIDE SEQUENCE [LARGE SCALE GENOMIC DNA]</scope>
    <source>
        <strain evidence="7 8">LA-38</strain>
    </source>
</reference>
<organism evidence="7 8">
    <name type="scientific">Hydrogenophaga borbori</name>
    <dbReference type="NCBI Taxonomy" id="2294117"/>
    <lineage>
        <taxon>Bacteria</taxon>
        <taxon>Pseudomonadati</taxon>
        <taxon>Pseudomonadota</taxon>
        <taxon>Betaproteobacteria</taxon>
        <taxon>Burkholderiales</taxon>
        <taxon>Comamonadaceae</taxon>
        <taxon>Hydrogenophaga</taxon>
    </lineage>
</organism>
<dbReference type="Pfam" id="PF02954">
    <property type="entry name" value="HTH_8"/>
    <property type="match status" value="1"/>
</dbReference>
<dbReference type="Gene3D" id="3.30.450.20">
    <property type="entry name" value="PAS domain"/>
    <property type="match status" value="1"/>
</dbReference>
<keyword evidence="2" id="KW-0067">ATP-binding</keyword>
<keyword evidence="1" id="KW-0547">Nucleotide-binding</keyword>
<dbReference type="InterPro" id="IPR027417">
    <property type="entry name" value="P-loop_NTPase"/>
</dbReference>
<dbReference type="RefSeq" id="WP_116957706.1">
    <property type="nucleotide sequence ID" value="NZ_QVLS01000002.1"/>
</dbReference>
<gene>
    <name evidence="7" type="ORF">DY262_04090</name>
</gene>
<dbReference type="EMBL" id="QVLS01000002">
    <property type="protein sequence ID" value="RFP80967.1"/>
    <property type="molecule type" value="Genomic_DNA"/>
</dbReference>
<feature type="domain" description="Sigma-54 factor interaction" evidence="6">
    <location>
        <begin position="164"/>
        <end position="394"/>
    </location>
</feature>
<dbReference type="Pfam" id="PF25601">
    <property type="entry name" value="AAA_lid_14"/>
    <property type="match status" value="1"/>
</dbReference>
<dbReference type="CDD" id="cd00130">
    <property type="entry name" value="PAS"/>
    <property type="match status" value="1"/>
</dbReference>
<dbReference type="PANTHER" id="PTHR32071:SF99">
    <property type="entry name" value="TRANSCRIPTIONAL REGULATORY PROTEIN"/>
    <property type="match status" value="1"/>
</dbReference>
<dbReference type="GO" id="GO:0043565">
    <property type="term" value="F:sequence-specific DNA binding"/>
    <property type="evidence" value="ECO:0007669"/>
    <property type="project" value="InterPro"/>
</dbReference>
<dbReference type="CDD" id="cd00009">
    <property type="entry name" value="AAA"/>
    <property type="match status" value="1"/>
</dbReference>
<keyword evidence="3" id="KW-0805">Transcription regulation</keyword>
<dbReference type="FunFam" id="3.40.50.300:FF:000006">
    <property type="entry name" value="DNA-binding transcriptional regulator NtrC"/>
    <property type="match status" value="1"/>
</dbReference>
<comment type="caution">
    <text evidence="7">The sequence shown here is derived from an EMBL/GenBank/DDBJ whole genome shotgun (WGS) entry which is preliminary data.</text>
</comment>
<sequence length="492" mass="53742">MTRDDRLPRDAQSILELAARSMFDLFANASEGMLLVDRHARVVWINDQYRRFLPALGFDREEDFVGQPVSNVVHNTQMHRVLETGKPILIDLLTNRAGTFVVTRIPLRDDAGEVIGVLGIVLFDHPETTLQPLITKFARLEQDLNDARRELAHQRRSKYTFASFVGTSAAAVEVKRQARRAALSSSPVLLLGETGTGKELLAHAIHAASPRAGRPFVSVNMAAVPETLLEAEFFGVAPGAYTGADKKGRDGKFKLADGGTLFLDELGDMPMAMQVKLLRALQEGEIEPLGSNQLVPFDVRVVAATSRDLPLMVREGRFREDLYYRLNVLPIRVPPLRERQSDVPLLIEALCEDIAARGGGPQLEFGPEAQALLAAQAWRGNIRELRNVLEQLALRTDSALIDAAQVDEVLREAGLPALAPVREAPPAAPAQQDALRPLAEQIAELERRAIAQALAATGGNRSAAAKLLGISRASLYDRLAALDKLSEIPATV</sequence>
<evidence type="ECO:0000259" key="6">
    <source>
        <dbReference type="PROSITE" id="PS50045"/>
    </source>
</evidence>
<dbReference type="SUPFAM" id="SSF55785">
    <property type="entry name" value="PYP-like sensor domain (PAS domain)"/>
    <property type="match status" value="1"/>
</dbReference>
<dbReference type="Gene3D" id="1.10.8.60">
    <property type="match status" value="1"/>
</dbReference>
<keyword evidence="8" id="KW-1185">Reference proteome</keyword>
<dbReference type="Gene3D" id="3.40.50.300">
    <property type="entry name" value="P-loop containing nucleotide triphosphate hydrolases"/>
    <property type="match status" value="1"/>
</dbReference>
<dbReference type="InterPro" id="IPR025943">
    <property type="entry name" value="Sigma_54_int_dom_ATP-bd_2"/>
</dbReference>
<dbReference type="InterPro" id="IPR009057">
    <property type="entry name" value="Homeodomain-like_sf"/>
</dbReference>
<evidence type="ECO:0000256" key="2">
    <source>
        <dbReference type="ARBA" id="ARBA00022840"/>
    </source>
</evidence>
<dbReference type="Gene3D" id="1.10.10.60">
    <property type="entry name" value="Homeodomain-like"/>
    <property type="match status" value="1"/>
</dbReference>
<dbReference type="AlphaFoldDB" id="A0A372EMS4"/>
<protein>
    <submittedName>
        <fullName evidence="7">PAS domain-containing protein</fullName>
    </submittedName>
</protein>
<evidence type="ECO:0000256" key="1">
    <source>
        <dbReference type="ARBA" id="ARBA00022741"/>
    </source>
</evidence>
<dbReference type="PRINTS" id="PR01590">
    <property type="entry name" value="HTHFIS"/>
</dbReference>
<evidence type="ECO:0000256" key="3">
    <source>
        <dbReference type="ARBA" id="ARBA00023015"/>
    </source>
</evidence>
<dbReference type="SUPFAM" id="SSF46689">
    <property type="entry name" value="Homeodomain-like"/>
    <property type="match status" value="1"/>
</dbReference>
<dbReference type="InterPro" id="IPR000014">
    <property type="entry name" value="PAS"/>
</dbReference>
<dbReference type="PROSITE" id="PS00675">
    <property type="entry name" value="SIGMA54_INTERACT_1"/>
    <property type="match status" value="1"/>
</dbReference>
<dbReference type="InterPro" id="IPR002078">
    <property type="entry name" value="Sigma_54_int"/>
</dbReference>
<dbReference type="PROSITE" id="PS00676">
    <property type="entry name" value="SIGMA54_INTERACT_2"/>
    <property type="match status" value="1"/>
</dbReference>
<dbReference type="GO" id="GO:0005524">
    <property type="term" value="F:ATP binding"/>
    <property type="evidence" value="ECO:0007669"/>
    <property type="project" value="UniProtKB-KW"/>
</dbReference>
<evidence type="ECO:0000256" key="4">
    <source>
        <dbReference type="ARBA" id="ARBA00023163"/>
    </source>
</evidence>
<evidence type="ECO:0000256" key="5">
    <source>
        <dbReference type="SAM" id="Coils"/>
    </source>
</evidence>
<evidence type="ECO:0000313" key="8">
    <source>
        <dbReference type="Proteomes" id="UP000261931"/>
    </source>
</evidence>
<dbReference type="InterPro" id="IPR025662">
    <property type="entry name" value="Sigma_54_int_dom_ATP-bd_1"/>
</dbReference>
<keyword evidence="4" id="KW-0804">Transcription</keyword>
<dbReference type="GO" id="GO:0006355">
    <property type="term" value="P:regulation of DNA-templated transcription"/>
    <property type="evidence" value="ECO:0007669"/>
    <property type="project" value="InterPro"/>
</dbReference>
<dbReference type="Proteomes" id="UP000261931">
    <property type="component" value="Unassembled WGS sequence"/>
</dbReference>
<evidence type="ECO:0000313" key="7">
    <source>
        <dbReference type="EMBL" id="RFP80967.1"/>
    </source>
</evidence>
<dbReference type="Pfam" id="PF13426">
    <property type="entry name" value="PAS_9"/>
    <property type="match status" value="1"/>
</dbReference>
<dbReference type="PROSITE" id="PS50045">
    <property type="entry name" value="SIGMA54_INTERACT_4"/>
    <property type="match status" value="1"/>
</dbReference>
<accession>A0A372EMS4</accession>
<dbReference type="InterPro" id="IPR002197">
    <property type="entry name" value="HTH_Fis"/>
</dbReference>
<name>A0A372EMS4_9BURK</name>